<dbReference type="EMBL" id="CM045764">
    <property type="protein sequence ID" value="KAI8009140.1"/>
    <property type="molecule type" value="Genomic_DNA"/>
</dbReference>
<gene>
    <name evidence="1" type="ORF">LOK49_LG07G03044</name>
</gene>
<keyword evidence="2" id="KW-1185">Reference proteome</keyword>
<evidence type="ECO:0000313" key="1">
    <source>
        <dbReference type="EMBL" id="KAI8009140.1"/>
    </source>
</evidence>
<protein>
    <submittedName>
        <fullName evidence="1">Uncharacterized protein</fullName>
    </submittedName>
</protein>
<sequence length="98" mass="10924">MLHTFILLFQTQLPCNYTLCLSSSNAFVYKIGYGIGTGKPDKTKGIVFPDAFILPLHDCTRKLFITSFLAARMTTKGKNYHHNTICVPKTSPMPLKVG</sequence>
<dbReference type="Proteomes" id="UP001060215">
    <property type="component" value="Chromosome 7"/>
</dbReference>
<accession>A0ACC0H7I3</accession>
<comment type="caution">
    <text evidence="1">The sequence shown here is derived from an EMBL/GenBank/DDBJ whole genome shotgun (WGS) entry which is preliminary data.</text>
</comment>
<name>A0ACC0H7I3_9ERIC</name>
<evidence type="ECO:0000313" key="2">
    <source>
        <dbReference type="Proteomes" id="UP001060215"/>
    </source>
</evidence>
<reference evidence="1 2" key="1">
    <citation type="journal article" date="2022" name="Plant J.">
        <title>Chromosome-level genome of Camellia lanceoleosa provides a valuable resource for understanding genome evolution and self-incompatibility.</title>
        <authorList>
            <person name="Gong W."/>
            <person name="Xiao S."/>
            <person name="Wang L."/>
            <person name="Liao Z."/>
            <person name="Chang Y."/>
            <person name="Mo W."/>
            <person name="Hu G."/>
            <person name="Li W."/>
            <person name="Zhao G."/>
            <person name="Zhu H."/>
            <person name="Hu X."/>
            <person name="Ji K."/>
            <person name="Xiang X."/>
            <person name="Song Q."/>
            <person name="Yuan D."/>
            <person name="Jin S."/>
            <person name="Zhang L."/>
        </authorList>
    </citation>
    <scope>NUCLEOTIDE SEQUENCE [LARGE SCALE GENOMIC DNA]</scope>
    <source>
        <strain evidence="1">SQ_2022a</strain>
    </source>
</reference>
<organism evidence="1 2">
    <name type="scientific">Camellia lanceoleosa</name>
    <dbReference type="NCBI Taxonomy" id="1840588"/>
    <lineage>
        <taxon>Eukaryota</taxon>
        <taxon>Viridiplantae</taxon>
        <taxon>Streptophyta</taxon>
        <taxon>Embryophyta</taxon>
        <taxon>Tracheophyta</taxon>
        <taxon>Spermatophyta</taxon>
        <taxon>Magnoliopsida</taxon>
        <taxon>eudicotyledons</taxon>
        <taxon>Gunneridae</taxon>
        <taxon>Pentapetalae</taxon>
        <taxon>asterids</taxon>
        <taxon>Ericales</taxon>
        <taxon>Theaceae</taxon>
        <taxon>Camellia</taxon>
    </lineage>
</organism>
<proteinExistence type="predicted"/>